<keyword evidence="1" id="KW-0732">Signal</keyword>
<evidence type="ECO:0000256" key="1">
    <source>
        <dbReference type="SAM" id="SignalP"/>
    </source>
</evidence>
<keyword evidence="3" id="KW-1185">Reference proteome</keyword>
<organism evidence="2 3">
    <name type="scientific">Pectobacterium fontis</name>
    <dbReference type="NCBI Taxonomy" id="2558042"/>
    <lineage>
        <taxon>Bacteria</taxon>
        <taxon>Pseudomonadati</taxon>
        <taxon>Pseudomonadota</taxon>
        <taxon>Gammaproteobacteria</taxon>
        <taxon>Enterobacterales</taxon>
        <taxon>Pectobacteriaceae</taxon>
        <taxon>Pectobacterium</taxon>
    </lineage>
</organism>
<comment type="caution">
    <text evidence="2">The sequence shown here is derived from an EMBL/GenBank/DDBJ whole genome shotgun (WGS) entry which is preliminary data.</text>
</comment>
<accession>A0A7V8IL32</accession>
<dbReference type="Proteomes" id="UP000053038">
    <property type="component" value="Unassembled WGS sequence"/>
</dbReference>
<dbReference type="AlphaFoldDB" id="A0A7V8IL32"/>
<gene>
    <name evidence="2" type="ORF">OI69_04060</name>
</gene>
<evidence type="ECO:0000313" key="3">
    <source>
        <dbReference type="Proteomes" id="UP000053038"/>
    </source>
</evidence>
<dbReference type="PROSITE" id="PS51257">
    <property type="entry name" value="PROKAR_LIPOPROTEIN"/>
    <property type="match status" value="1"/>
</dbReference>
<evidence type="ECO:0000313" key="2">
    <source>
        <dbReference type="EMBL" id="KHN54449.1"/>
    </source>
</evidence>
<name>A0A7V8IL32_9GAMM</name>
<sequence length="297" mass="33288">MKSVFKLGLICIATLSVSACDLLDFTSNKGKFQYSNPTEKNIKFKVDGESYDVLPGAKGIIKLSSGMHKLENSKGDVFSFMVLDENKGGIINPDNHVYYTLSEVYAVEGKENKFRPVTYDVTINGHQLEMPARSANASVIDASTFKCTYQLDEPFPESIKTSNRSSDGNIQSKCFDKKDMLDYLLNTYKEDLKPESPKDEGDDSINMVFSYDAPTVNFANADMQKDADGIISEVKKLKENNDVEAHEKISSNISKLYGDLITVYAKNTMTLPQEESEKYNNFIRQVGELQTYGVWAK</sequence>
<proteinExistence type="predicted"/>
<feature type="chain" id="PRO_5031372677" evidence="1">
    <location>
        <begin position="20"/>
        <end position="297"/>
    </location>
</feature>
<dbReference type="EMBL" id="JSXC01000012">
    <property type="protein sequence ID" value="KHN54449.1"/>
    <property type="molecule type" value="Genomic_DNA"/>
</dbReference>
<protein>
    <submittedName>
        <fullName evidence="2">Lipoprotein</fullName>
    </submittedName>
</protein>
<keyword evidence="2" id="KW-0449">Lipoprotein</keyword>
<dbReference type="RefSeq" id="WP_039346497.1">
    <property type="nucleotide sequence ID" value="NZ_JSXC01000012.1"/>
</dbReference>
<feature type="signal peptide" evidence="1">
    <location>
        <begin position="1"/>
        <end position="19"/>
    </location>
</feature>
<dbReference type="OrthoDB" id="1417373at2"/>
<reference evidence="2 3" key="1">
    <citation type="submission" date="2014-10" db="EMBL/GenBank/DDBJ databases">
        <title>Genome sequence of Pectobacterium carotovorum M022.</title>
        <authorList>
            <person name="Chan K.-G."/>
            <person name="Tan W.-S."/>
        </authorList>
    </citation>
    <scope>NUCLEOTIDE SEQUENCE [LARGE SCALE GENOMIC DNA]</scope>
    <source>
        <strain evidence="2 3">M022</strain>
    </source>
</reference>